<evidence type="ECO:0000313" key="14">
    <source>
        <dbReference type="Proteomes" id="UP000634780"/>
    </source>
</evidence>
<protein>
    <recommendedName>
        <fullName evidence="2">histidine kinase</fullName>
        <ecNumber evidence="2">2.7.13.3</ecNumber>
    </recommendedName>
</protein>
<dbReference type="PANTHER" id="PTHR24421">
    <property type="entry name" value="NITRATE/NITRITE SENSOR PROTEIN NARX-RELATED"/>
    <property type="match status" value="1"/>
</dbReference>
<dbReference type="InterPro" id="IPR011712">
    <property type="entry name" value="Sig_transdc_His_kin_sub3_dim/P"/>
</dbReference>
<keyword evidence="5" id="KW-0547">Nucleotide-binding</keyword>
<dbReference type="CDD" id="cd16917">
    <property type="entry name" value="HATPase_UhpB-NarQ-NarX-like"/>
    <property type="match status" value="1"/>
</dbReference>
<feature type="compositionally biased region" description="Pro residues" evidence="9">
    <location>
        <begin position="405"/>
        <end position="424"/>
    </location>
</feature>
<keyword evidence="7 13" id="KW-0067">ATP-binding</keyword>
<dbReference type="SUPFAM" id="SSF55874">
    <property type="entry name" value="ATPase domain of HSP90 chaperone/DNA topoisomerase II/histidine kinase"/>
    <property type="match status" value="1"/>
</dbReference>
<evidence type="ECO:0000256" key="7">
    <source>
        <dbReference type="ARBA" id="ARBA00022840"/>
    </source>
</evidence>
<evidence type="ECO:0000256" key="1">
    <source>
        <dbReference type="ARBA" id="ARBA00000085"/>
    </source>
</evidence>
<dbReference type="Gene3D" id="3.30.565.10">
    <property type="entry name" value="Histidine kinase-like ATPase, C-terminal domain"/>
    <property type="match status" value="1"/>
</dbReference>
<feature type="domain" description="Histidine kinase/HSP90-like ATPase" evidence="11">
    <location>
        <begin position="279"/>
        <end position="368"/>
    </location>
</feature>
<evidence type="ECO:0000256" key="3">
    <source>
        <dbReference type="ARBA" id="ARBA00022553"/>
    </source>
</evidence>
<keyword evidence="10" id="KW-1133">Transmembrane helix</keyword>
<proteinExistence type="predicted"/>
<dbReference type="EC" id="2.7.13.3" evidence="2"/>
<dbReference type="InterPro" id="IPR050482">
    <property type="entry name" value="Sensor_HK_TwoCompSys"/>
</dbReference>
<dbReference type="Proteomes" id="UP000634780">
    <property type="component" value="Unassembled WGS sequence"/>
</dbReference>
<feature type="region of interest" description="Disordered" evidence="9">
    <location>
        <begin position="314"/>
        <end position="335"/>
    </location>
</feature>
<evidence type="ECO:0000256" key="10">
    <source>
        <dbReference type="SAM" id="Phobius"/>
    </source>
</evidence>
<sequence>MDAALWAALAVPAVSADAIGLNEPRPLWAQLAGLAVLAAATASWRARPAAAFLLAAALALTAPALFSVSYGPALAVLALLLGKHGPRARPALLAFAAVWAAGTARIVVRDVDPVVEWLVLMGTLLFGVVFPWLAGRYWRQGRELAAAGWARADQLEREQRIVADRARLRERARIAQDMHDSLGHELSLIAVRAGALQVAADLPAHHRAAASDLRAAAATATDRLREVIGVLRDEGDETAPLAPPGETVAQLVARAAESGLVVRYEDDGADASDGAGRVAYRVVQEALTNAAKYAPGAPVTVTATHTEAATTIEVTNGPPPQGGSPRPAAPEGGSGLADLRARVRAGGGTLTAGPRGGGFRVTARLPVAGAGPGAVALELAVPEAAVPELAVPEPMRPGSSHQPPVTQPPVTQPPASAPATPPPGSVLAHARRRTALAFGAAIATGTVLVAGAFTWYAYTKTHSVLRPADYASLRVGQPQSEVAAVLPDRSVTDPPAERAPTPPPPGADCRYYRSSGELFTSLPHFRLCFDDGKLVDKTVIPKAGAEQEKKREAAWAR</sequence>
<evidence type="ECO:0000259" key="12">
    <source>
        <dbReference type="Pfam" id="PF07730"/>
    </source>
</evidence>
<keyword evidence="8" id="KW-0902">Two-component regulatory system</keyword>
<dbReference type="Pfam" id="PF02518">
    <property type="entry name" value="HATPase_c"/>
    <property type="match status" value="1"/>
</dbReference>
<feature type="domain" description="Signal transduction histidine kinase subgroup 3 dimerisation and phosphoacceptor" evidence="12">
    <location>
        <begin position="170"/>
        <end position="234"/>
    </location>
</feature>
<feature type="transmembrane region" description="Helical" evidence="10">
    <location>
        <begin position="114"/>
        <end position="134"/>
    </location>
</feature>
<keyword evidence="10" id="KW-0472">Membrane</keyword>
<dbReference type="EMBL" id="JAEKOZ010000037">
    <property type="protein sequence ID" value="MBJ3812447.1"/>
    <property type="molecule type" value="Genomic_DNA"/>
</dbReference>
<feature type="transmembrane region" description="Helical" evidence="10">
    <location>
        <begin position="51"/>
        <end position="79"/>
    </location>
</feature>
<name>A0ABS0XGW5_9ACTN</name>
<evidence type="ECO:0000256" key="4">
    <source>
        <dbReference type="ARBA" id="ARBA00022679"/>
    </source>
</evidence>
<keyword evidence="6" id="KW-0418">Kinase</keyword>
<dbReference type="GO" id="GO:0005524">
    <property type="term" value="F:ATP binding"/>
    <property type="evidence" value="ECO:0007669"/>
    <property type="project" value="UniProtKB-KW"/>
</dbReference>
<feature type="transmembrane region" description="Helical" evidence="10">
    <location>
        <begin position="91"/>
        <end position="108"/>
    </location>
</feature>
<keyword evidence="3" id="KW-0597">Phosphoprotein</keyword>
<evidence type="ECO:0000256" key="8">
    <source>
        <dbReference type="ARBA" id="ARBA00023012"/>
    </source>
</evidence>
<evidence type="ECO:0000313" key="13">
    <source>
        <dbReference type="EMBL" id="MBJ3812447.1"/>
    </source>
</evidence>
<reference evidence="13 14" key="1">
    <citation type="submission" date="2020-12" db="EMBL/GenBank/DDBJ databases">
        <title>Streptomyces typhae sp. nov., a novel endophytic actinomycete isolated from the root of cattail pollen (Typha angustifolia L.).</title>
        <authorList>
            <person name="Peng C."/>
            <person name="Liu C."/>
        </authorList>
    </citation>
    <scope>NUCLEOTIDE SEQUENCE [LARGE SCALE GENOMIC DNA]</scope>
    <source>
        <strain evidence="13 14">JCM 4753</strain>
    </source>
</reference>
<evidence type="ECO:0000256" key="6">
    <source>
        <dbReference type="ARBA" id="ARBA00022777"/>
    </source>
</evidence>
<organism evidence="13 14">
    <name type="scientific">Streptomyces flavofungini</name>
    <dbReference type="NCBI Taxonomy" id="68200"/>
    <lineage>
        <taxon>Bacteria</taxon>
        <taxon>Bacillati</taxon>
        <taxon>Actinomycetota</taxon>
        <taxon>Actinomycetes</taxon>
        <taxon>Kitasatosporales</taxon>
        <taxon>Streptomycetaceae</taxon>
        <taxon>Streptomyces</taxon>
    </lineage>
</organism>
<keyword evidence="14" id="KW-1185">Reference proteome</keyword>
<keyword evidence="10" id="KW-0812">Transmembrane</keyword>
<dbReference type="InterPro" id="IPR003594">
    <property type="entry name" value="HATPase_dom"/>
</dbReference>
<comment type="caution">
    <text evidence="13">The sequence shown here is derived from an EMBL/GenBank/DDBJ whole genome shotgun (WGS) entry which is preliminary data.</text>
</comment>
<evidence type="ECO:0000259" key="11">
    <source>
        <dbReference type="Pfam" id="PF02518"/>
    </source>
</evidence>
<keyword evidence="4" id="KW-0808">Transferase</keyword>
<dbReference type="PANTHER" id="PTHR24421:SF10">
    <property type="entry name" value="NITRATE_NITRITE SENSOR PROTEIN NARQ"/>
    <property type="match status" value="1"/>
</dbReference>
<evidence type="ECO:0000256" key="5">
    <source>
        <dbReference type="ARBA" id="ARBA00022741"/>
    </source>
</evidence>
<feature type="region of interest" description="Disordered" evidence="9">
    <location>
        <begin position="487"/>
        <end position="507"/>
    </location>
</feature>
<feature type="region of interest" description="Disordered" evidence="9">
    <location>
        <begin position="391"/>
        <end position="426"/>
    </location>
</feature>
<dbReference type="Gene3D" id="1.20.5.1930">
    <property type="match status" value="1"/>
</dbReference>
<evidence type="ECO:0000256" key="9">
    <source>
        <dbReference type="SAM" id="MobiDB-lite"/>
    </source>
</evidence>
<accession>A0ABS0XGW5</accession>
<dbReference type="InterPro" id="IPR036890">
    <property type="entry name" value="HATPase_C_sf"/>
</dbReference>
<gene>
    <name evidence="13" type="ORF">JGB26_36105</name>
</gene>
<evidence type="ECO:0000256" key="2">
    <source>
        <dbReference type="ARBA" id="ARBA00012438"/>
    </source>
</evidence>
<dbReference type="Pfam" id="PF07730">
    <property type="entry name" value="HisKA_3"/>
    <property type="match status" value="1"/>
</dbReference>
<comment type="catalytic activity">
    <reaction evidence="1">
        <text>ATP + protein L-histidine = ADP + protein N-phospho-L-histidine.</text>
        <dbReference type="EC" id="2.7.13.3"/>
    </reaction>
</comment>
<feature type="transmembrane region" description="Helical" evidence="10">
    <location>
        <begin position="435"/>
        <end position="458"/>
    </location>
</feature>